<dbReference type="EMBL" id="JSYN01000003">
    <property type="protein sequence ID" value="KIA96174.1"/>
    <property type="molecule type" value="Genomic_DNA"/>
</dbReference>
<feature type="transmembrane region" description="Helical" evidence="1">
    <location>
        <begin position="60"/>
        <end position="77"/>
    </location>
</feature>
<name>A0A0C1G7T2_9SPHI</name>
<organism evidence="2 3">
    <name type="scientific">Pedobacter kyungheensis</name>
    <dbReference type="NCBI Taxonomy" id="1069985"/>
    <lineage>
        <taxon>Bacteria</taxon>
        <taxon>Pseudomonadati</taxon>
        <taxon>Bacteroidota</taxon>
        <taxon>Sphingobacteriia</taxon>
        <taxon>Sphingobacteriales</taxon>
        <taxon>Sphingobacteriaceae</taxon>
        <taxon>Pedobacter</taxon>
    </lineage>
</organism>
<protein>
    <submittedName>
        <fullName evidence="2">Uncharacterized protein</fullName>
    </submittedName>
</protein>
<feature type="transmembrane region" description="Helical" evidence="1">
    <location>
        <begin position="82"/>
        <end position="101"/>
    </location>
</feature>
<dbReference type="AlphaFoldDB" id="A0A0C1G7T2"/>
<reference evidence="2 3" key="1">
    <citation type="submission" date="2014-10" db="EMBL/GenBank/DDBJ databases">
        <title>Pedobacter Kyungheensis.</title>
        <authorList>
            <person name="Anderson B.M."/>
            <person name="Newman J.D."/>
        </authorList>
    </citation>
    <scope>NUCLEOTIDE SEQUENCE [LARGE SCALE GENOMIC DNA]</scope>
    <source>
        <strain evidence="2 3">KACC 16221</strain>
    </source>
</reference>
<feature type="transmembrane region" description="Helical" evidence="1">
    <location>
        <begin position="35"/>
        <end position="54"/>
    </location>
</feature>
<evidence type="ECO:0000313" key="2">
    <source>
        <dbReference type="EMBL" id="KIA96174.1"/>
    </source>
</evidence>
<dbReference type="Proteomes" id="UP000031246">
    <property type="component" value="Unassembled WGS sequence"/>
</dbReference>
<sequence>MLLLAFEILYLTSKQYKQASSLVFVKTIVAKPRQFSLAAAVLFSIGSALIISGMGWASGSVAVVVAIMATGSLVVVLQPFRYIGLIGLSALYAAVLLLEIFI</sequence>
<keyword evidence="1" id="KW-1133">Transmembrane helix</keyword>
<proteinExistence type="predicted"/>
<accession>A0A0C1G7T2</accession>
<gene>
    <name evidence="2" type="ORF">OC25_03555</name>
</gene>
<keyword evidence="1" id="KW-0472">Membrane</keyword>
<comment type="caution">
    <text evidence="2">The sequence shown here is derived from an EMBL/GenBank/DDBJ whole genome shotgun (WGS) entry which is preliminary data.</text>
</comment>
<keyword evidence="1" id="KW-0812">Transmembrane</keyword>
<evidence type="ECO:0000313" key="3">
    <source>
        <dbReference type="Proteomes" id="UP000031246"/>
    </source>
</evidence>
<keyword evidence="3" id="KW-1185">Reference proteome</keyword>
<evidence type="ECO:0000256" key="1">
    <source>
        <dbReference type="SAM" id="Phobius"/>
    </source>
</evidence>